<feature type="compositionally biased region" description="Basic and acidic residues" evidence="12">
    <location>
        <begin position="946"/>
        <end position="964"/>
    </location>
</feature>
<dbReference type="GO" id="GO:0005829">
    <property type="term" value="C:cytosol"/>
    <property type="evidence" value="ECO:0007669"/>
    <property type="project" value="TreeGrafter"/>
</dbReference>
<dbReference type="GO" id="GO:0005524">
    <property type="term" value="F:ATP binding"/>
    <property type="evidence" value="ECO:0007669"/>
    <property type="project" value="UniProtKB-UniRule"/>
</dbReference>
<dbReference type="SMART" id="SM00036">
    <property type="entry name" value="CNH"/>
    <property type="match status" value="1"/>
</dbReference>
<evidence type="ECO:0000256" key="10">
    <source>
        <dbReference type="PROSITE-ProRule" id="PRU10141"/>
    </source>
</evidence>
<feature type="compositionally biased region" description="Acidic residues" evidence="12">
    <location>
        <begin position="317"/>
        <end position="335"/>
    </location>
</feature>
<feature type="compositionally biased region" description="Polar residues" evidence="12">
    <location>
        <begin position="776"/>
        <end position="787"/>
    </location>
</feature>
<proteinExistence type="inferred from homology"/>
<comment type="catalytic activity">
    <reaction evidence="9">
        <text>L-seryl-[protein] + ATP = O-phospho-L-seryl-[protein] + ADP + H(+)</text>
        <dbReference type="Rhea" id="RHEA:17989"/>
        <dbReference type="Rhea" id="RHEA-COMP:9863"/>
        <dbReference type="Rhea" id="RHEA-COMP:11604"/>
        <dbReference type="ChEBI" id="CHEBI:15378"/>
        <dbReference type="ChEBI" id="CHEBI:29999"/>
        <dbReference type="ChEBI" id="CHEBI:30616"/>
        <dbReference type="ChEBI" id="CHEBI:83421"/>
        <dbReference type="ChEBI" id="CHEBI:456216"/>
        <dbReference type="EC" id="2.7.11.1"/>
    </reaction>
</comment>
<evidence type="ECO:0000256" key="3">
    <source>
        <dbReference type="ARBA" id="ARBA00022527"/>
    </source>
</evidence>
<evidence type="ECO:0000256" key="11">
    <source>
        <dbReference type="SAM" id="Coils"/>
    </source>
</evidence>
<evidence type="ECO:0000259" key="13">
    <source>
        <dbReference type="PROSITE" id="PS50011"/>
    </source>
</evidence>
<dbReference type="Gene3D" id="1.10.510.10">
    <property type="entry name" value="Transferase(Phosphotransferase) domain 1"/>
    <property type="match status" value="1"/>
</dbReference>
<dbReference type="GeneID" id="113411828"/>
<feature type="binding site" evidence="10">
    <location>
        <position position="54"/>
    </location>
    <ligand>
        <name>ATP</name>
        <dbReference type="ChEBI" id="CHEBI:30616"/>
    </ligand>
</feature>
<keyword evidence="5 10" id="KW-0547">Nucleotide-binding</keyword>
<reference evidence="16" key="1">
    <citation type="submission" date="2025-08" db="UniProtKB">
        <authorList>
            <consortium name="RefSeq"/>
        </authorList>
    </citation>
    <scope>IDENTIFICATION</scope>
</reference>
<dbReference type="Gene3D" id="3.30.200.20">
    <property type="entry name" value="Phosphorylase Kinase, domain 1"/>
    <property type="match status" value="1"/>
</dbReference>
<evidence type="ECO:0000256" key="4">
    <source>
        <dbReference type="ARBA" id="ARBA00022679"/>
    </source>
</evidence>
<evidence type="ECO:0000256" key="6">
    <source>
        <dbReference type="ARBA" id="ARBA00022777"/>
    </source>
</evidence>
<feature type="region of interest" description="Disordered" evidence="12">
    <location>
        <begin position="276"/>
        <end position="347"/>
    </location>
</feature>
<organism evidence="15 16">
    <name type="scientific">Notechis scutatus</name>
    <name type="common">mainland tiger snake</name>
    <dbReference type="NCBI Taxonomy" id="8663"/>
    <lineage>
        <taxon>Eukaryota</taxon>
        <taxon>Metazoa</taxon>
        <taxon>Chordata</taxon>
        <taxon>Craniata</taxon>
        <taxon>Vertebrata</taxon>
        <taxon>Euteleostomi</taxon>
        <taxon>Lepidosauria</taxon>
        <taxon>Squamata</taxon>
        <taxon>Bifurcata</taxon>
        <taxon>Unidentata</taxon>
        <taxon>Episquamata</taxon>
        <taxon>Toxicofera</taxon>
        <taxon>Serpentes</taxon>
        <taxon>Colubroidea</taxon>
        <taxon>Elapidae</taxon>
        <taxon>Hydrophiinae</taxon>
        <taxon>Notechis</taxon>
    </lineage>
</organism>
<feature type="domain" description="Protein kinase" evidence="13">
    <location>
        <begin position="25"/>
        <end position="289"/>
    </location>
</feature>
<evidence type="ECO:0000256" key="9">
    <source>
        <dbReference type="ARBA" id="ARBA00048679"/>
    </source>
</evidence>
<evidence type="ECO:0000256" key="12">
    <source>
        <dbReference type="SAM" id="MobiDB-lite"/>
    </source>
</evidence>
<evidence type="ECO:0000313" key="15">
    <source>
        <dbReference type="Proteomes" id="UP000504612"/>
    </source>
</evidence>
<dbReference type="InterPro" id="IPR008271">
    <property type="entry name" value="Ser/Thr_kinase_AS"/>
</dbReference>
<keyword evidence="7 10" id="KW-0067">ATP-binding</keyword>
<dbReference type="InterPro" id="IPR001180">
    <property type="entry name" value="CNH_dom"/>
</dbReference>
<protein>
    <recommendedName>
        <fullName evidence="2">non-specific serine/threonine protein kinase</fullName>
        <ecNumber evidence="2">2.7.11.1</ecNumber>
    </recommendedName>
</protein>
<evidence type="ECO:0000313" key="16">
    <source>
        <dbReference type="RefSeq" id="XP_026522883.1"/>
    </source>
</evidence>
<dbReference type="PROSITE" id="PS50011">
    <property type="entry name" value="PROTEIN_KINASE_DOM"/>
    <property type="match status" value="1"/>
</dbReference>
<dbReference type="FunFam" id="3.30.200.20:FF:000006">
    <property type="entry name" value="TRAF2 and NCK-interacting protein kinase isoform 4"/>
    <property type="match status" value="1"/>
</dbReference>
<evidence type="ECO:0000259" key="14">
    <source>
        <dbReference type="PROSITE" id="PS50219"/>
    </source>
</evidence>
<evidence type="ECO:0000256" key="7">
    <source>
        <dbReference type="ARBA" id="ARBA00022840"/>
    </source>
</evidence>
<feature type="region of interest" description="Disordered" evidence="12">
    <location>
        <begin position="776"/>
        <end position="1033"/>
    </location>
</feature>
<keyword evidence="6 16" id="KW-0418">Kinase</keyword>
<keyword evidence="15" id="KW-1185">Reference proteome</keyword>
<feature type="compositionally biased region" description="Basic and acidic residues" evidence="12">
    <location>
        <begin position="797"/>
        <end position="814"/>
    </location>
</feature>
<dbReference type="InterPro" id="IPR011009">
    <property type="entry name" value="Kinase-like_dom_sf"/>
</dbReference>
<gene>
    <name evidence="16" type="primary">TNIK</name>
</gene>
<dbReference type="PANTHER" id="PTHR47096">
    <property type="entry name" value="MISSHAPEN LIKE KINASE 1"/>
    <property type="match status" value="1"/>
</dbReference>
<dbReference type="CTD" id="23043"/>
<dbReference type="PROSITE" id="PS00108">
    <property type="entry name" value="PROTEIN_KINASE_ST"/>
    <property type="match status" value="1"/>
</dbReference>
<dbReference type="Pfam" id="PF00780">
    <property type="entry name" value="CNH"/>
    <property type="match status" value="1"/>
</dbReference>
<dbReference type="Pfam" id="PF00069">
    <property type="entry name" value="Pkinase"/>
    <property type="match status" value="1"/>
</dbReference>
<keyword evidence="3" id="KW-0723">Serine/threonine-protein kinase</keyword>
<name>A0A6J1U2N1_9SAUR</name>
<dbReference type="SUPFAM" id="SSF56112">
    <property type="entry name" value="Protein kinase-like (PK-like)"/>
    <property type="match status" value="1"/>
</dbReference>
<dbReference type="PROSITE" id="PS50219">
    <property type="entry name" value="CNH"/>
    <property type="match status" value="1"/>
</dbReference>
<dbReference type="InterPro" id="IPR000719">
    <property type="entry name" value="Prot_kinase_dom"/>
</dbReference>
<keyword evidence="4" id="KW-0808">Transferase</keyword>
<dbReference type="PROSITE" id="PS00107">
    <property type="entry name" value="PROTEIN_KINASE_ATP"/>
    <property type="match status" value="1"/>
</dbReference>
<feature type="coiled-coil region" evidence="11">
    <location>
        <begin position="366"/>
        <end position="415"/>
    </location>
</feature>
<dbReference type="PANTHER" id="PTHR47096:SF1">
    <property type="entry name" value="MISSHAPEN LIKE KINASE 1"/>
    <property type="match status" value="1"/>
</dbReference>
<evidence type="ECO:0000256" key="2">
    <source>
        <dbReference type="ARBA" id="ARBA00012513"/>
    </source>
</evidence>
<sequence>MASDSPARSLDEIDLSALRDPAGIFELVELVGNGTYGQVYKGRHVKTGQLAAIKVMDVTGDEEEEIKQEINMLKKYSHHRNIATYYGAFIKKNPPGMDDQLWLVMEFCGAGSVTDLIKNTKGNTLKEEWIAYICREILRGLSHLHQHKVIHRDIKGQNVLLTENAEVKLVDFGVSAQLDRTVGRRNTFIGTPYWMAPEVIACDENPDATYDFKSDLWSLGITAIEMAEGAPPLCDMHPMRALFLIPRNPAPRLKSKKWSKKFQSFIESCLVKNHGQRPSTEQLMKHPFIRDQPNERQVRIQLKDHIDRTKKKRGEKDETEYEYSGSEEEEEENDSGEPSSILNLPGESTLRRDFLRLQLANKERSEALRRQQLEQQQRENEEHKRQLLAERQKRIEEQKEQRRRLEEGMLASIREVALLPVITISMPSPQEDPKKRPILINSETRRGLPDQRNNNNNMKYFRGSRSQGCSPDRMQPLEIKSVSSPHLPERDKPPLPPYKIKMNFQEHSGDKRRKNQPSHLYPGVVSPSRSAPSLNNILKMHDHLDLSASSPACILRYHKIQNDHKKHHVSMESVFEHHHMSAGNHHSQMPRKMRGKNSEQLLVPFLDLSPQISQWNVYRMEPLSSSSRSVSLNVLSCSSNSEGSHGNSSDLRKWLYRFLEVLRTRPSDNLNSQLFFLLLFQVEERSRLNRQSSPAMPHKVANRISDPNLPPRSESFSISGVQPARTPPMLRSVDPQIPHLVSVKSQGPSLPASHSLHEQPTKGMAGFQEALTVTSHRTEMPRQNSDPTSEKPPLPPRVEKFDRSSWLRQEEDIPPKVPQRTTSISPALARKNSPGNGNALGPRLGSQPIRASNPDLRRTEPIIENLIQRTSSGSSSSSSTPSSQPSSQGGSQPGSQAGSSERNRARGNAKLEGSPILPHEPAKVKQEESKEMTRPSRPADLTALAKELRELRIEETNRPLKKVTDYSSSSEESESSEEEEEDGESETQDGTVPVSDIPRLIPTGMPANNESYNLGMVSSHGGLEPPHPDKFSSISREGTLMIRETSGDHKRSGHPASNGFAGHVNLPDLVQQSHSPAGTPTEGLGRVSTHGQEMEPVAEYGMGSSTKASFAPFVDTRVYQTSPTDEDEDDDEESSATALFTSELLRQEQAKLNEARKISVVNVNPTNIRPHSDTPEIRKYKKRFNSEILCAALWGVNLLVGTENGLMLLDRSGQGKVYNLINRRRFQQMDVLEGLNVLVTISGKKNKLRVYYLSWLRNRILHNDPEVEKKQGWITVGDLEGCIHYKVVKYERIKFLVIALKNAVEIYAWAPKPYHKFMAFKSFADLQHKPLLVDLTVEEGQRLKVIFGSHTGFHVIDVDSGNSYDIYIPCHIQGNITPHAIVILPKTDGMEMLVCYEDEGVYVNTYGRITKDVVLQWGEMPTSVAYIHSNQIMGWGEKAIEIRSVETGHLDGVFMHKRAQRLKFLCERNDKVFFASVRSGGSSQVFFMTLNRNSMMNW</sequence>
<feature type="compositionally biased region" description="Basic and acidic residues" evidence="12">
    <location>
        <begin position="920"/>
        <end position="934"/>
    </location>
</feature>
<dbReference type="InterPro" id="IPR017441">
    <property type="entry name" value="Protein_kinase_ATP_BS"/>
</dbReference>
<feature type="region of interest" description="Disordered" evidence="12">
    <location>
        <begin position="690"/>
        <end position="721"/>
    </location>
</feature>
<keyword evidence="11" id="KW-0175">Coiled coil</keyword>
<comment type="catalytic activity">
    <reaction evidence="8">
        <text>L-threonyl-[protein] + ATP = O-phospho-L-threonyl-[protein] + ADP + H(+)</text>
        <dbReference type="Rhea" id="RHEA:46608"/>
        <dbReference type="Rhea" id="RHEA-COMP:11060"/>
        <dbReference type="Rhea" id="RHEA-COMP:11605"/>
        <dbReference type="ChEBI" id="CHEBI:15378"/>
        <dbReference type="ChEBI" id="CHEBI:30013"/>
        <dbReference type="ChEBI" id="CHEBI:30616"/>
        <dbReference type="ChEBI" id="CHEBI:61977"/>
        <dbReference type="ChEBI" id="CHEBI:456216"/>
        <dbReference type="EC" id="2.7.11.1"/>
    </reaction>
</comment>
<dbReference type="Proteomes" id="UP000504612">
    <property type="component" value="Unplaced"/>
</dbReference>
<evidence type="ECO:0000256" key="1">
    <source>
        <dbReference type="ARBA" id="ARBA00008874"/>
    </source>
</evidence>
<feature type="compositionally biased region" description="Low complexity" evidence="12">
    <location>
        <begin position="871"/>
        <end position="900"/>
    </location>
</feature>
<dbReference type="RefSeq" id="XP_026522883.1">
    <property type="nucleotide sequence ID" value="XM_026667098.1"/>
</dbReference>
<dbReference type="InterPro" id="IPR051700">
    <property type="entry name" value="STE20_Ser-Thr_kinase"/>
</dbReference>
<dbReference type="FunFam" id="1.10.510.10:FF:000003">
    <property type="entry name" value="TRAF2 and NCK-interacting protein kinase isoform 4"/>
    <property type="match status" value="1"/>
</dbReference>
<evidence type="ECO:0000256" key="5">
    <source>
        <dbReference type="ARBA" id="ARBA00022741"/>
    </source>
</evidence>
<feature type="domain" description="CNH" evidence="14">
    <location>
        <begin position="1185"/>
        <end position="1472"/>
    </location>
</feature>
<feature type="region of interest" description="Disordered" evidence="12">
    <location>
        <begin position="426"/>
        <end position="529"/>
    </location>
</feature>
<dbReference type="CDD" id="cd06637">
    <property type="entry name" value="STKc_TNIK"/>
    <property type="match status" value="1"/>
</dbReference>
<dbReference type="SMART" id="SM00220">
    <property type="entry name" value="S_TKc"/>
    <property type="match status" value="1"/>
</dbReference>
<comment type="similarity">
    <text evidence="1">Belongs to the protein kinase superfamily. STE Ser/Thr protein kinase family. STE20 subfamily.</text>
</comment>
<dbReference type="KEGG" id="nss:113411828"/>
<dbReference type="EC" id="2.7.11.1" evidence="2"/>
<evidence type="ECO:0000256" key="8">
    <source>
        <dbReference type="ARBA" id="ARBA00047899"/>
    </source>
</evidence>
<feature type="compositionally biased region" description="Polar residues" evidence="12">
    <location>
        <begin position="451"/>
        <end position="469"/>
    </location>
</feature>
<feature type="compositionally biased region" description="Acidic residues" evidence="12">
    <location>
        <begin position="971"/>
        <end position="987"/>
    </location>
</feature>
<dbReference type="GO" id="GO:0004674">
    <property type="term" value="F:protein serine/threonine kinase activity"/>
    <property type="evidence" value="ECO:0007669"/>
    <property type="project" value="UniProtKB-KW"/>
</dbReference>
<accession>A0A6J1U2N1</accession>
<feature type="compositionally biased region" description="Basic and acidic residues" evidence="12">
    <location>
        <begin position="288"/>
        <end position="307"/>
    </location>
</feature>